<sequence length="37" mass="3939">MTHCRRPGACMDSLRQCLEDQVVFAGGAAEHGGHKIG</sequence>
<protein>
    <submittedName>
        <fullName evidence="1">Uncharacterized protein</fullName>
    </submittedName>
</protein>
<gene>
    <name evidence="1" type="ORF">FHR33_009897</name>
</gene>
<organism evidence="1 2">
    <name type="scientific">Nonomuraea dietziae</name>
    <dbReference type="NCBI Taxonomy" id="65515"/>
    <lineage>
        <taxon>Bacteria</taxon>
        <taxon>Bacillati</taxon>
        <taxon>Actinomycetota</taxon>
        <taxon>Actinomycetes</taxon>
        <taxon>Streptosporangiales</taxon>
        <taxon>Streptosporangiaceae</taxon>
        <taxon>Nonomuraea</taxon>
    </lineage>
</organism>
<dbReference type="EMBL" id="JACIBV010000003">
    <property type="protein sequence ID" value="MBB3733944.1"/>
    <property type="molecule type" value="Genomic_DNA"/>
</dbReference>
<reference evidence="1 2" key="1">
    <citation type="submission" date="2020-08" db="EMBL/GenBank/DDBJ databases">
        <title>Sequencing the genomes of 1000 actinobacteria strains.</title>
        <authorList>
            <person name="Klenk H.-P."/>
        </authorList>
    </citation>
    <scope>NUCLEOTIDE SEQUENCE [LARGE SCALE GENOMIC DNA]</scope>
    <source>
        <strain evidence="1 2">DSM 44320</strain>
    </source>
</reference>
<evidence type="ECO:0000313" key="2">
    <source>
        <dbReference type="Proteomes" id="UP000579945"/>
    </source>
</evidence>
<dbReference type="AlphaFoldDB" id="A0A7W5YUQ6"/>
<name>A0A7W5YUQ6_9ACTN</name>
<accession>A0A7W5YUQ6</accession>
<keyword evidence="2" id="KW-1185">Reference proteome</keyword>
<proteinExistence type="predicted"/>
<dbReference type="Proteomes" id="UP000579945">
    <property type="component" value="Unassembled WGS sequence"/>
</dbReference>
<comment type="caution">
    <text evidence="1">The sequence shown here is derived from an EMBL/GenBank/DDBJ whole genome shotgun (WGS) entry which is preliminary data.</text>
</comment>
<evidence type="ECO:0000313" key="1">
    <source>
        <dbReference type="EMBL" id="MBB3733944.1"/>
    </source>
</evidence>